<dbReference type="PROSITE" id="PS01124">
    <property type="entry name" value="HTH_ARAC_FAMILY_2"/>
    <property type="match status" value="1"/>
</dbReference>
<dbReference type="Proteomes" id="UP000078284">
    <property type="component" value="Unassembled WGS sequence"/>
</dbReference>
<dbReference type="Pfam" id="PF12833">
    <property type="entry name" value="HTH_18"/>
    <property type="match status" value="1"/>
</dbReference>
<dbReference type="InterPro" id="IPR018062">
    <property type="entry name" value="HTH_AraC-typ_CS"/>
</dbReference>
<dbReference type="PROSITE" id="PS00041">
    <property type="entry name" value="HTH_ARAC_FAMILY_1"/>
    <property type="match status" value="1"/>
</dbReference>
<dbReference type="Gene3D" id="1.10.10.60">
    <property type="entry name" value="Homeodomain-like"/>
    <property type="match status" value="2"/>
</dbReference>
<keyword evidence="3" id="KW-0804">Transcription</keyword>
<dbReference type="PANTHER" id="PTHR43280:SF2">
    <property type="entry name" value="HTH-TYPE TRANSCRIPTIONAL REGULATOR EXSA"/>
    <property type="match status" value="1"/>
</dbReference>
<organism evidence="5 6">
    <name type="scientific">Arabidopsis thaliana</name>
    <name type="common">Mouse-ear cress</name>
    <dbReference type="NCBI Taxonomy" id="3702"/>
    <lineage>
        <taxon>Eukaryota</taxon>
        <taxon>Viridiplantae</taxon>
        <taxon>Streptophyta</taxon>
        <taxon>Embryophyta</taxon>
        <taxon>Tracheophyta</taxon>
        <taxon>Spermatophyta</taxon>
        <taxon>Magnoliopsida</taxon>
        <taxon>eudicotyledons</taxon>
        <taxon>Gunneridae</taxon>
        <taxon>Pentapetalae</taxon>
        <taxon>rosids</taxon>
        <taxon>malvids</taxon>
        <taxon>Brassicales</taxon>
        <taxon>Brassicaceae</taxon>
        <taxon>Camelineae</taxon>
        <taxon>Arabidopsis</taxon>
    </lineage>
</organism>
<gene>
    <name evidence="5" type="ORF">AXX17_ATUG04860</name>
</gene>
<dbReference type="InterPro" id="IPR037923">
    <property type="entry name" value="HTH-like"/>
</dbReference>
<feature type="domain" description="HTH araC/xylS-type" evidence="4">
    <location>
        <begin position="156"/>
        <end position="254"/>
    </location>
</feature>
<name>A0A178U555_ARATH</name>
<keyword evidence="2" id="KW-0238">DNA-binding</keyword>
<evidence type="ECO:0000313" key="5">
    <source>
        <dbReference type="EMBL" id="OAO89066.1"/>
    </source>
</evidence>
<dbReference type="EMBL" id="LUHQ01000028">
    <property type="protein sequence ID" value="OAO89066.1"/>
    <property type="molecule type" value="Genomic_DNA"/>
</dbReference>
<evidence type="ECO:0000256" key="1">
    <source>
        <dbReference type="ARBA" id="ARBA00023015"/>
    </source>
</evidence>
<evidence type="ECO:0000256" key="2">
    <source>
        <dbReference type="ARBA" id="ARBA00023125"/>
    </source>
</evidence>
<dbReference type="InterPro" id="IPR018060">
    <property type="entry name" value="HTH_AraC"/>
</dbReference>
<accession>A0A178U555</accession>
<protein>
    <recommendedName>
        <fullName evidence="4">HTH araC/xylS-type domain-containing protein</fullName>
    </recommendedName>
</protein>
<sequence length="258" mass="29557">MNIWNVRQDRGTEWQEERGNGEAPAMLVAVSYGRVNYEVNGTDILLEKGDWLLISSGVSYRARSYPSVFHEKYVVTFEGSEQISNLPIMAAGSWTHTRVAMYEWMMERLRTLHEEWTDQAPYASLRCPAILQELLSLWSREHMRGPLPSSANELAERMKAYVAGHYRGRVTKEELGDAVERTPNHAAALFKRATGQTISEYVHAARMKTAVYLLKDSLLTVGEIADYLGYRDVSYFQRIFKRSTGHSPSVFMRDRPIL</sequence>
<comment type="caution">
    <text evidence="5">The sequence shown here is derived from an EMBL/GenBank/DDBJ whole genome shotgun (WGS) entry which is preliminary data.</text>
</comment>
<evidence type="ECO:0000256" key="3">
    <source>
        <dbReference type="ARBA" id="ARBA00023163"/>
    </source>
</evidence>
<dbReference type="GO" id="GO:0043565">
    <property type="term" value="F:sequence-specific DNA binding"/>
    <property type="evidence" value="ECO:0007669"/>
    <property type="project" value="InterPro"/>
</dbReference>
<keyword evidence="1" id="KW-0805">Transcription regulation</keyword>
<proteinExistence type="predicted"/>
<dbReference type="GO" id="GO:0003700">
    <property type="term" value="F:DNA-binding transcription factor activity"/>
    <property type="evidence" value="ECO:0007669"/>
    <property type="project" value="InterPro"/>
</dbReference>
<reference evidence="6" key="1">
    <citation type="journal article" date="2016" name="Proc. Natl. Acad. Sci. U.S.A.">
        <title>Chromosome-level assembly of Arabidopsis thaliana Ler reveals the extent of translocation and inversion polymorphisms.</title>
        <authorList>
            <person name="Zapata L."/>
            <person name="Ding J."/>
            <person name="Willing E.M."/>
            <person name="Hartwig B."/>
            <person name="Bezdan D."/>
            <person name="Jiao W.B."/>
            <person name="Patel V."/>
            <person name="Velikkakam James G."/>
            <person name="Koornneef M."/>
            <person name="Ossowski S."/>
            <person name="Schneeberger K."/>
        </authorList>
    </citation>
    <scope>NUCLEOTIDE SEQUENCE [LARGE SCALE GENOMIC DNA]</scope>
    <source>
        <strain evidence="6">cv. Landsberg erecta</strain>
    </source>
</reference>
<dbReference type="AlphaFoldDB" id="A0A178U555"/>
<dbReference type="PANTHER" id="PTHR43280">
    <property type="entry name" value="ARAC-FAMILY TRANSCRIPTIONAL REGULATOR"/>
    <property type="match status" value="1"/>
</dbReference>
<dbReference type="SUPFAM" id="SSF51215">
    <property type="entry name" value="Regulatory protein AraC"/>
    <property type="match status" value="1"/>
</dbReference>
<dbReference type="SMART" id="SM00342">
    <property type="entry name" value="HTH_ARAC"/>
    <property type="match status" value="1"/>
</dbReference>
<dbReference type="InterPro" id="IPR009057">
    <property type="entry name" value="Homeodomain-like_sf"/>
</dbReference>
<dbReference type="SUPFAM" id="SSF46689">
    <property type="entry name" value="Homeodomain-like"/>
    <property type="match status" value="1"/>
</dbReference>
<evidence type="ECO:0000259" key="4">
    <source>
        <dbReference type="PROSITE" id="PS01124"/>
    </source>
</evidence>
<evidence type="ECO:0000313" key="6">
    <source>
        <dbReference type="Proteomes" id="UP000078284"/>
    </source>
</evidence>